<evidence type="ECO:0000313" key="3">
    <source>
        <dbReference type="Proteomes" id="UP000275408"/>
    </source>
</evidence>
<reference evidence="2 3" key="1">
    <citation type="journal article" date="2018" name="Sci. Rep.">
        <title>Comparative analysis of the Pocillopora damicornis genome highlights role of immune system in coral evolution.</title>
        <authorList>
            <person name="Cunning R."/>
            <person name="Bay R.A."/>
            <person name="Gillette P."/>
            <person name="Baker A.C."/>
            <person name="Traylor-Knowles N."/>
        </authorList>
    </citation>
    <scope>NUCLEOTIDE SEQUENCE [LARGE SCALE GENOMIC DNA]</scope>
    <source>
        <strain evidence="2">RSMAS</strain>
        <tissue evidence="2">Whole animal</tissue>
    </source>
</reference>
<evidence type="ECO:0000313" key="2">
    <source>
        <dbReference type="EMBL" id="RMX38447.1"/>
    </source>
</evidence>
<name>A0A3M6TAN6_POCDA</name>
<protein>
    <submittedName>
        <fullName evidence="2">Uncharacterized protein</fullName>
    </submittedName>
</protein>
<organism evidence="2 3">
    <name type="scientific">Pocillopora damicornis</name>
    <name type="common">Cauliflower coral</name>
    <name type="synonym">Millepora damicornis</name>
    <dbReference type="NCBI Taxonomy" id="46731"/>
    <lineage>
        <taxon>Eukaryota</taxon>
        <taxon>Metazoa</taxon>
        <taxon>Cnidaria</taxon>
        <taxon>Anthozoa</taxon>
        <taxon>Hexacorallia</taxon>
        <taxon>Scleractinia</taxon>
        <taxon>Astrocoeniina</taxon>
        <taxon>Pocilloporidae</taxon>
        <taxon>Pocillopora</taxon>
    </lineage>
</organism>
<comment type="caution">
    <text evidence="2">The sequence shown here is derived from an EMBL/GenBank/DDBJ whole genome shotgun (WGS) entry which is preliminary data.</text>
</comment>
<gene>
    <name evidence="2" type="ORF">pdam_00016278</name>
</gene>
<dbReference type="Proteomes" id="UP000275408">
    <property type="component" value="Unassembled WGS sequence"/>
</dbReference>
<keyword evidence="1" id="KW-0472">Membrane</keyword>
<keyword evidence="1" id="KW-1133">Transmembrane helix</keyword>
<sequence length="103" mass="12340">MKIVISRKLCGPCQTEMPLPRKHQTKPLQKGRLFLTLFQNHQDYYHQARSYRILWLVLNVFLFVWYSRLGPTFVHYKSVTQDTGDTKETAYPNTGRNHMFPYF</sequence>
<feature type="transmembrane region" description="Helical" evidence="1">
    <location>
        <begin position="53"/>
        <end position="69"/>
    </location>
</feature>
<keyword evidence="1" id="KW-0812">Transmembrane</keyword>
<dbReference type="AlphaFoldDB" id="A0A3M6TAN6"/>
<proteinExistence type="predicted"/>
<keyword evidence="3" id="KW-1185">Reference proteome</keyword>
<dbReference type="EMBL" id="RCHS01004001">
    <property type="protein sequence ID" value="RMX38447.1"/>
    <property type="molecule type" value="Genomic_DNA"/>
</dbReference>
<accession>A0A3M6TAN6</accession>
<evidence type="ECO:0000256" key="1">
    <source>
        <dbReference type="SAM" id="Phobius"/>
    </source>
</evidence>